<comment type="caution">
    <text evidence="1">The sequence shown here is derived from an EMBL/GenBank/DDBJ whole genome shotgun (WGS) entry which is preliminary data.</text>
</comment>
<gene>
    <name evidence="1" type="ORF">CTI12_AA433650</name>
</gene>
<accession>A0A2U1M080</accession>
<dbReference type="Proteomes" id="UP000245207">
    <property type="component" value="Unassembled WGS sequence"/>
</dbReference>
<sequence>MLADRNHANFVRNVFELECVPLYGSYAVCGKRPATEDATANVPNVAHFMKIPTQMSAAYHIIKRVNQNLFGVYDGHRGCKQKRKEVLDGFGMHTSSARNMGMERPCLVEETHYTLDNEVKGGQARCLGTWNNKPILHPKNKCQRVGVLCRGVLV</sequence>
<dbReference type="STRING" id="35608.A0A2U1M080"/>
<dbReference type="EMBL" id="PKPP01006995">
    <property type="protein sequence ID" value="PWA54676.1"/>
    <property type="molecule type" value="Genomic_DNA"/>
</dbReference>
<evidence type="ECO:0000313" key="1">
    <source>
        <dbReference type="EMBL" id="PWA54676.1"/>
    </source>
</evidence>
<protein>
    <submittedName>
        <fullName evidence="1">PPM-type phosphatase domain, Protein phosphatase 2C family</fullName>
    </submittedName>
</protein>
<name>A0A2U1M080_ARTAN</name>
<evidence type="ECO:0000313" key="2">
    <source>
        <dbReference type="Proteomes" id="UP000245207"/>
    </source>
</evidence>
<organism evidence="1 2">
    <name type="scientific">Artemisia annua</name>
    <name type="common">Sweet wormwood</name>
    <dbReference type="NCBI Taxonomy" id="35608"/>
    <lineage>
        <taxon>Eukaryota</taxon>
        <taxon>Viridiplantae</taxon>
        <taxon>Streptophyta</taxon>
        <taxon>Embryophyta</taxon>
        <taxon>Tracheophyta</taxon>
        <taxon>Spermatophyta</taxon>
        <taxon>Magnoliopsida</taxon>
        <taxon>eudicotyledons</taxon>
        <taxon>Gunneridae</taxon>
        <taxon>Pentapetalae</taxon>
        <taxon>asterids</taxon>
        <taxon>campanulids</taxon>
        <taxon>Asterales</taxon>
        <taxon>Asteraceae</taxon>
        <taxon>Asteroideae</taxon>
        <taxon>Anthemideae</taxon>
        <taxon>Artemisiinae</taxon>
        <taxon>Artemisia</taxon>
    </lineage>
</organism>
<reference evidence="1 2" key="1">
    <citation type="journal article" date="2018" name="Mol. Plant">
        <title>The genome of Artemisia annua provides insight into the evolution of Asteraceae family and artemisinin biosynthesis.</title>
        <authorList>
            <person name="Shen Q."/>
            <person name="Zhang L."/>
            <person name="Liao Z."/>
            <person name="Wang S."/>
            <person name="Yan T."/>
            <person name="Shi P."/>
            <person name="Liu M."/>
            <person name="Fu X."/>
            <person name="Pan Q."/>
            <person name="Wang Y."/>
            <person name="Lv Z."/>
            <person name="Lu X."/>
            <person name="Zhang F."/>
            <person name="Jiang W."/>
            <person name="Ma Y."/>
            <person name="Chen M."/>
            <person name="Hao X."/>
            <person name="Li L."/>
            <person name="Tang Y."/>
            <person name="Lv G."/>
            <person name="Zhou Y."/>
            <person name="Sun X."/>
            <person name="Brodelius P.E."/>
            <person name="Rose J.K.C."/>
            <person name="Tang K."/>
        </authorList>
    </citation>
    <scope>NUCLEOTIDE SEQUENCE [LARGE SCALE GENOMIC DNA]</scope>
    <source>
        <strain evidence="2">cv. Huhao1</strain>
        <tissue evidence="1">Leaf</tissue>
    </source>
</reference>
<dbReference type="InterPro" id="IPR036457">
    <property type="entry name" value="PPM-type-like_dom_sf"/>
</dbReference>
<dbReference type="AlphaFoldDB" id="A0A2U1M080"/>
<keyword evidence="2" id="KW-1185">Reference proteome</keyword>
<dbReference type="Gene3D" id="3.60.40.10">
    <property type="entry name" value="PPM-type phosphatase domain"/>
    <property type="match status" value="1"/>
</dbReference>
<proteinExistence type="predicted"/>